<dbReference type="AlphaFoldDB" id="A0AAD3TUD5"/>
<evidence type="ECO:0000313" key="7">
    <source>
        <dbReference type="EMBL" id="GMK56697.1"/>
    </source>
</evidence>
<evidence type="ECO:0000313" key="8">
    <source>
        <dbReference type="Proteomes" id="UP001222932"/>
    </source>
</evidence>
<proteinExistence type="predicted"/>
<keyword evidence="5" id="KW-0408">Iron</keyword>
<dbReference type="Proteomes" id="UP001222932">
    <property type="component" value="Unassembled WGS sequence"/>
</dbReference>
<dbReference type="GO" id="GO:0016020">
    <property type="term" value="C:membrane"/>
    <property type="evidence" value="ECO:0007669"/>
    <property type="project" value="UniProtKB-SubCell"/>
</dbReference>
<feature type="transmembrane region" description="Helical" evidence="6">
    <location>
        <begin position="169"/>
        <end position="189"/>
    </location>
</feature>
<gene>
    <name evidence="7" type="ORF">CspeluHIS016_0305370</name>
</gene>
<dbReference type="PANTHER" id="PTHR15422:SF45">
    <property type="entry name" value="CYTOCHROME B561 DOMAIN-CONTAINING PROTEIN"/>
    <property type="match status" value="1"/>
</dbReference>
<accession>A0AAD3TUD5</accession>
<sequence>MSHVNQPLLASDARPTPEAAYTLADMAPTQRDKTGLALVLTGTSLLVLCTAALILTSPVPRLFAWHPPLNSLALALFALGIATVQPPTPPAAVRATRLGVHKNVLGTAVLLLCAGTTFMYYNKEANGAEHGTTPHGSAGYIVLLWMLVQATIGGVAANTGKSGMWLYNLSGYLFITLALVTACAGGLLTDWARTRPAPLRVIAYGLGIPLIAAGLAMRVHPSKMAFGKRRA</sequence>
<comment type="cofactor">
    <cofactor evidence="1">
        <name>heme b</name>
        <dbReference type="ChEBI" id="CHEBI:60344"/>
    </cofactor>
</comment>
<keyword evidence="3" id="KW-0349">Heme</keyword>
<feature type="transmembrane region" description="Helical" evidence="6">
    <location>
        <begin position="36"/>
        <end position="56"/>
    </location>
</feature>
<evidence type="ECO:0000256" key="4">
    <source>
        <dbReference type="ARBA" id="ARBA00022723"/>
    </source>
</evidence>
<dbReference type="Gene3D" id="1.20.120.1770">
    <property type="match status" value="1"/>
</dbReference>
<comment type="subcellular location">
    <subcellularLocation>
        <location evidence="2">Membrane</location>
        <topology evidence="2">Multi-pass membrane protein</topology>
    </subcellularLocation>
</comment>
<feature type="transmembrane region" description="Helical" evidence="6">
    <location>
        <begin position="201"/>
        <end position="220"/>
    </location>
</feature>
<evidence type="ECO:0000256" key="3">
    <source>
        <dbReference type="ARBA" id="ARBA00022617"/>
    </source>
</evidence>
<evidence type="ECO:0000256" key="1">
    <source>
        <dbReference type="ARBA" id="ARBA00001970"/>
    </source>
</evidence>
<keyword evidence="6" id="KW-1133">Transmembrane helix</keyword>
<dbReference type="EMBL" id="BTCM01000003">
    <property type="protein sequence ID" value="GMK56697.1"/>
    <property type="molecule type" value="Genomic_DNA"/>
</dbReference>
<dbReference type="PANTHER" id="PTHR15422">
    <property type="entry name" value="OS05G0565100 PROTEIN"/>
    <property type="match status" value="1"/>
</dbReference>
<reference evidence="7" key="1">
    <citation type="journal article" date="2023" name="BMC Genomics">
        <title>Chromosome-level genome assemblies of Cutaneotrichosporon spp. (Trichosporonales, Basidiomycota) reveal imbalanced evolution between nucleotide sequences and chromosome synteny.</title>
        <authorList>
            <person name="Kobayashi Y."/>
            <person name="Kayamori A."/>
            <person name="Aoki K."/>
            <person name="Shiwa Y."/>
            <person name="Matsutani M."/>
            <person name="Fujita N."/>
            <person name="Sugita T."/>
            <person name="Iwasaki W."/>
            <person name="Tanaka N."/>
            <person name="Takashima M."/>
        </authorList>
    </citation>
    <scope>NUCLEOTIDE SEQUENCE</scope>
    <source>
        <strain evidence="7">HIS016</strain>
    </source>
</reference>
<feature type="transmembrane region" description="Helical" evidence="6">
    <location>
        <begin position="137"/>
        <end position="157"/>
    </location>
</feature>
<organism evidence="7 8">
    <name type="scientific">Cutaneotrichosporon spelunceum</name>
    <dbReference type="NCBI Taxonomy" id="1672016"/>
    <lineage>
        <taxon>Eukaryota</taxon>
        <taxon>Fungi</taxon>
        <taxon>Dikarya</taxon>
        <taxon>Basidiomycota</taxon>
        <taxon>Agaricomycotina</taxon>
        <taxon>Tremellomycetes</taxon>
        <taxon>Trichosporonales</taxon>
        <taxon>Trichosporonaceae</taxon>
        <taxon>Cutaneotrichosporon</taxon>
    </lineage>
</organism>
<keyword evidence="6" id="KW-0812">Transmembrane</keyword>
<dbReference type="InterPro" id="IPR045150">
    <property type="entry name" value="CYB561D1/2"/>
</dbReference>
<dbReference type="GO" id="GO:0046872">
    <property type="term" value="F:metal ion binding"/>
    <property type="evidence" value="ECO:0007669"/>
    <property type="project" value="UniProtKB-KW"/>
</dbReference>
<evidence type="ECO:0008006" key="9">
    <source>
        <dbReference type="Google" id="ProtNLM"/>
    </source>
</evidence>
<protein>
    <recommendedName>
        <fullName evidence="9">Cytochrome b561 domain-containing protein</fullName>
    </recommendedName>
</protein>
<feature type="transmembrane region" description="Helical" evidence="6">
    <location>
        <begin position="62"/>
        <end position="84"/>
    </location>
</feature>
<evidence type="ECO:0000256" key="2">
    <source>
        <dbReference type="ARBA" id="ARBA00004141"/>
    </source>
</evidence>
<comment type="caution">
    <text evidence="7">The sequence shown here is derived from an EMBL/GenBank/DDBJ whole genome shotgun (WGS) entry which is preliminary data.</text>
</comment>
<evidence type="ECO:0000256" key="5">
    <source>
        <dbReference type="ARBA" id="ARBA00023004"/>
    </source>
</evidence>
<dbReference type="GO" id="GO:0140575">
    <property type="term" value="F:transmembrane monodehydroascorbate reductase activity"/>
    <property type="evidence" value="ECO:0007669"/>
    <property type="project" value="InterPro"/>
</dbReference>
<reference evidence="7" key="2">
    <citation type="submission" date="2023-06" db="EMBL/GenBank/DDBJ databases">
        <authorList>
            <person name="Kobayashi Y."/>
            <person name="Kayamori A."/>
            <person name="Aoki K."/>
            <person name="Shiwa Y."/>
            <person name="Fujita N."/>
            <person name="Sugita T."/>
            <person name="Iwasaki W."/>
            <person name="Tanaka N."/>
            <person name="Takashima M."/>
        </authorList>
    </citation>
    <scope>NUCLEOTIDE SEQUENCE</scope>
    <source>
        <strain evidence="7">HIS016</strain>
    </source>
</reference>
<feature type="transmembrane region" description="Helical" evidence="6">
    <location>
        <begin position="104"/>
        <end position="121"/>
    </location>
</feature>
<name>A0AAD3TUD5_9TREE</name>
<evidence type="ECO:0000256" key="6">
    <source>
        <dbReference type="SAM" id="Phobius"/>
    </source>
</evidence>
<keyword evidence="6" id="KW-0472">Membrane</keyword>
<keyword evidence="4" id="KW-0479">Metal-binding</keyword>
<keyword evidence="8" id="KW-1185">Reference proteome</keyword>